<evidence type="ECO:0000313" key="4">
    <source>
        <dbReference type="Proteomes" id="UP000244173"/>
    </source>
</evidence>
<evidence type="ECO:0000259" key="2">
    <source>
        <dbReference type="Pfam" id="PF06890"/>
    </source>
</evidence>
<sequence>MWSDVDQRIQRAMSGVRQAFRGVLTRADSASATQLVQADGLAGERLQDNELFQHYGFTSNPLPGTMAVVLPIGGRTSHGIVIATEHGSYRLKALEAGEVALYTDEGAKIVLKRGRVIETECDVFRVNCKQWEVNASDKADFNTPMLTTSAQLTAQGQFSGNGGMALQGGSGAAITGGLTATADVVAGGKSLMSHTHPGDSGGVTGAPN</sequence>
<evidence type="ECO:0000256" key="1">
    <source>
        <dbReference type="SAM" id="MobiDB-lite"/>
    </source>
</evidence>
<protein>
    <submittedName>
        <fullName evidence="3">Phage baseplate assembly protein V</fullName>
    </submittedName>
</protein>
<feature type="region of interest" description="Disordered" evidence="1">
    <location>
        <begin position="189"/>
        <end position="208"/>
    </location>
</feature>
<dbReference type="Proteomes" id="UP000244173">
    <property type="component" value="Chromosome"/>
</dbReference>
<organism evidence="3 4">
    <name type="scientific">Microvirgula aerodenitrificans</name>
    <dbReference type="NCBI Taxonomy" id="57480"/>
    <lineage>
        <taxon>Bacteria</taxon>
        <taxon>Pseudomonadati</taxon>
        <taxon>Pseudomonadota</taxon>
        <taxon>Betaproteobacteria</taxon>
        <taxon>Neisseriales</taxon>
        <taxon>Aquaspirillaceae</taxon>
        <taxon>Microvirgula</taxon>
    </lineage>
</organism>
<feature type="compositionally biased region" description="Gly residues" evidence="1">
    <location>
        <begin position="199"/>
        <end position="208"/>
    </location>
</feature>
<dbReference type="EMBL" id="CP028519">
    <property type="protein sequence ID" value="AVY92873.1"/>
    <property type="molecule type" value="Genomic_DNA"/>
</dbReference>
<dbReference type="STRING" id="1122240.GCA_000620105_00958"/>
<keyword evidence="4" id="KW-1185">Reference proteome</keyword>
<dbReference type="PIRSF" id="PIRSF012337">
    <property type="entry name" value="gp45"/>
    <property type="match status" value="1"/>
</dbReference>
<dbReference type="InterPro" id="IPR014462">
    <property type="entry name" value="Phage_Mu_Gp45"/>
</dbReference>
<dbReference type="InterPro" id="IPR013046">
    <property type="entry name" value="GpV/Gp45"/>
</dbReference>
<accession>A0A2U3THI0</accession>
<feature type="domain" description="Bacteriophage Mu Gp45 N-terminal" evidence="2">
    <location>
        <begin position="21"/>
        <end position="87"/>
    </location>
</feature>
<dbReference type="OrthoDB" id="9802994at2"/>
<gene>
    <name evidence="3" type="ORF">DAI18_01565</name>
</gene>
<dbReference type="RefSeq" id="WP_107888605.1">
    <property type="nucleotide sequence ID" value="NZ_CP028519.1"/>
</dbReference>
<dbReference type="InterPro" id="IPR053861">
    <property type="entry name" value="Phage_Mu_Gp45_N"/>
</dbReference>
<name>A0A2U3THI0_9NEIS</name>
<dbReference type="AlphaFoldDB" id="A0A2U3THI0"/>
<evidence type="ECO:0000313" key="3">
    <source>
        <dbReference type="EMBL" id="AVY92873.1"/>
    </source>
</evidence>
<dbReference type="Pfam" id="PF06890">
    <property type="entry name" value="Phage_Mu_Gp45"/>
    <property type="match status" value="1"/>
</dbReference>
<dbReference type="NCBIfam" id="TIGR01644">
    <property type="entry name" value="phage_P2_V"/>
    <property type="match status" value="1"/>
</dbReference>
<dbReference type="KEGG" id="maer:DAI18_01565"/>
<proteinExistence type="predicted"/>
<reference evidence="3 4" key="1">
    <citation type="submission" date="2018-04" db="EMBL/GenBank/DDBJ databases">
        <title>Denitrifier Microvirgula.</title>
        <authorList>
            <person name="Anderson E."/>
            <person name="Jang J."/>
            <person name="Ishii S."/>
        </authorList>
    </citation>
    <scope>NUCLEOTIDE SEQUENCE [LARGE SCALE GENOMIC DNA]</scope>
    <source>
        <strain evidence="3 4">BE2.4</strain>
    </source>
</reference>